<dbReference type="AlphaFoldDB" id="A0A848J342"/>
<name>A0A848J342_9BACT</name>
<organism evidence="1 2">
    <name type="scientific">Marinigracilibium pacificum</name>
    <dbReference type="NCBI Taxonomy" id="2729599"/>
    <lineage>
        <taxon>Bacteria</taxon>
        <taxon>Pseudomonadati</taxon>
        <taxon>Bacteroidota</taxon>
        <taxon>Cytophagia</taxon>
        <taxon>Cytophagales</taxon>
        <taxon>Flammeovirgaceae</taxon>
        <taxon>Marinigracilibium</taxon>
    </lineage>
</organism>
<proteinExistence type="predicted"/>
<protein>
    <submittedName>
        <fullName evidence="1">Uncharacterized protein</fullName>
    </submittedName>
</protein>
<dbReference type="RefSeq" id="WP_169681404.1">
    <property type="nucleotide sequence ID" value="NZ_JABBNU010000006.1"/>
</dbReference>
<keyword evidence="2" id="KW-1185">Reference proteome</keyword>
<reference evidence="1 2" key="1">
    <citation type="submission" date="2020-04" db="EMBL/GenBank/DDBJ databases">
        <title>Flammeovirgaceae bacterium KN852 isolated from deep sea.</title>
        <authorList>
            <person name="Zhang D.-C."/>
        </authorList>
    </citation>
    <scope>NUCLEOTIDE SEQUENCE [LARGE SCALE GENOMIC DNA]</scope>
    <source>
        <strain evidence="1 2">KN852</strain>
    </source>
</reference>
<gene>
    <name evidence="1" type="ORF">HH304_11110</name>
</gene>
<dbReference type="Proteomes" id="UP000559010">
    <property type="component" value="Unassembled WGS sequence"/>
</dbReference>
<sequence>MNISNNNQKLEDLSIYGLDWGVFLRHDMEGPISPFMYLEDSNGKKLTRMLMAEGNPVEFAQKVLEKEEKPFERFVIGYEGFLRDDNDSRVDAIIVEAYDVTQEKGIRLAQQFQPKENGGFKKIDKVNFLGNPDLILAKKSIESINYESEDIGFSGVSMQEKESQLTSFMGVFTHVNPSLIASGIKRYIRAKIADPKNIDFSGKFRVIITPVENMFMDFLKFLVRNSISEELNVDECLRWSESTGRIIEVECKYGEEELFTITSQNDLKQKSESEANDQSGNKEFGYKHLSNEDLDKEFARIISITNARANTDALMRMSELMKVNKERG</sequence>
<evidence type="ECO:0000313" key="2">
    <source>
        <dbReference type="Proteomes" id="UP000559010"/>
    </source>
</evidence>
<accession>A0A848J342</accession>
<comment type="caution">
    <text evidence="1">The sequence shown here is derived from an EMBL/GenBank/DDBJ whole genome shotgun (WGS) entry which is preliminary data.</text>
</comment>
<evidence type="ECO:0000313" key="1">
    <source>
        <dbReference type="EMBL" id="NMM48950.1"/>
    </source>
</evidence>
<dbReference type="EMBL" id="JABBNU010000006">
    <property type="protein sequence ID" value="NMM48950.1"/>
    <property type="molecule type" value="Genomic_DNA"/>
</dbReference>